<evidence type="ECO:0008006" key="4">
    <source>
        <dbReference type="Google" id="ProtNLM"/>
    </source>
</evidence>
<dbReference type="EMBL" id="LJCR01000445">
    <property type="protein sequence ID" value="KPV52744.1"/>
    <property type="molecule type" value="Genomic_DNA"/>
</dbReference>
<keyword evidence="1" id="KW-0812">Transmembrane</keyword>
<evidence type="ECO:0000313" key="3">
    <source>
        <dbReference type="Proteomes" id="UP000050509"/>
    </source>
</evidence>
<name>A0A0P9FI01_9CHLR</name>
<dbReference type="AlphaFoldDB" id="A0A0P9FI01"/>
<dbReference type="Proteomes" id="UP000050509">
    <property type="component" value="Unassembled WGS sequence"/>
</dbReference>
<gene>
    <name evidence="2" type="ORF">SE17_13655</name>
</gene>
<organism evidence="2 3">
    <name type="scientific">Kouleothrix aurantiaca</name>
    <dbReference type="NCBI Taxonomy" id="186479"/>
    <lineage>
        <taxon>Bacteria</taxon>
        <taxon>Bacillati</taxon>
        <taxon>Chloroflexota</taxon>
        <taxon>Chloroflexia</taxon>
        <taxon>Chloroflexales</taxon>
        <taxon>Roseiflexineae</taxon>
        <taxon>Roseiflexaceae</taxon>
        <taxon>Kouleothrix</taxon>
    </lineage>
</organism>
<keyword evidence="3" id="KW-1185">Reference proteome</keyword>
<feature type="transmembrane region" description="Helical" evidence="1">
    <location>
        <begin position="97"/>
        <end position="118"/>
    </location>
</feature>
<evidence type="ECO:0000313" key="2">
    <source>
        <dbReference type="EMBL" id="KPV52744.1"/>
    </source>
</evidence>
<accession>A0A0P9FI01</accession>
<reference evidence="2 3" key="1">
    <citation type="submission" date="2015-09" db="EMBL/GenBank/DDBJ databases">
        <title>Draft genome sequence of Kouleothrix aurantiaca JCM 19913.</title>
        <authorList>
            <person name="Hemp J."/>
        </authorList>
    </citation>
    <scope>NUCLEOTIDE SEQUENCE [LARGE SCALE GENOMIC DNA]</scope>
    <source>
        <strain evidence="2 3">COM-B</strain>
    </source>
</reference>
<keyword evidence="1" id="KW-1133">Transmembrane helix</keyword>
<comment type="caution">
    <text evidence="2">The sequence shown here is derived from an EMBL/GenBank/DDBJ whole genome shotgun (WGS) entry which is preliminary data.</text>
</comment>
<protein>
    <recommendedName>
        <fullName evidence="4">Zinc-finger domain-containing protein</fullName>
    </recommendedName>
</protein>
<sequence length="198" mass="21692">MISPCATVREALALEPMTEDPQVQAHLDGCATCARYRRQHQSLDVVLRAEMSWEAPAALTARLLAIAADPAAAIEQASAPFAPRQAAQAVPARPKTWFVSVVYALTLMIIALSLLVAWQVAGALLAQVEPGAILTQLLALPQQGLTYLIAKLPQSRYLVDFLLRVRVQLMWLLLVAVLWAVLDKANLQFSFRGRQITL</sequence>
<feature type="transmembrane region" description="Helical" evidence="1">
    <location>
        <begin position="161"/>
        <end position="182"/>
    </location>
</feature>
<proteinExistence type="predicted"/>
<evidence type="ECO:0000256" key="1">
    <source>
        <dbReference type="SAM" id="Phobius"/>
    </source>
</evidence>
<keyword evidence="1" id="KW-0472">Membrane</keyword>